<gene>
    <name evidence="3" type="ORF">J2T57_001219</name>
</gene>
<feature type="domain" description="SpoVT-AbrB" evidence="2">
    <location>
        <begin position="1"/>
        <end position="47"/>
    </location>
</feature>
<protein>
    <submittedName>
        <fullName evidence="3">AbrB family looped-hinge helix DNA binding protein</fullName>
    </submittedName>
</protein>
<dbReference type="AlphaFoldDB" id="A0AAE3G2B6"/>
<dbReference type="NCBIfam" id="TIGR01439">
    <property type="entry name" value="lp_hng_hel_AbrB"/>
    <property type="match status" value="1"/>
</dbReference>
<dbReference type="SMART" id="SM00966">
    <property type="entry name" value="SpoVT_AbrB"/>
    <property type="match status" value="1"/>
</dbReference>
<evidence type="ECO:0000259" key="2">
    <source>
        <dbReference type="PROSITE" id="PS51740"/>
    </source>
</evidence>
<dbReference type="GO" id="GO:0003677">
    <property type="term" value="F:DNA binding"/>
    <property type="evidence" value="ECO:0007669"/>
    <property type="project" value="UniProtKB-UniRule"/>
</dbReference>
<reference evidence="3" key="1">
    <citation type="submission" date="2022-03" db="EMBL/GenBank/DDBJ databases">
        <title>Genomic Encyclopedia of Type Strains, Phase III (KMG-III): the genomes of soil and plant-associated and newly described type strains.</title>
        <authorList>
            <person name="Whitman W."/>
        </authorList>
    </citation>
    <scope>NUCLEOTIDE SEQUENCE</scope>
    <source>
        <strain evidence="3">ANL 6-2</strain>
    </source>
</reference>
<dbReference type="Gene3D" id="2.10.260.10">
    <property type="match status" value="1"/>
</dbReference>
<dbReference type="Pfam" id="PF04014">
    <property type="entry name" value="MazE_antitoxin"/>
    <property type="match status" value="1"/>
</dbReference>
<comment type="caution">
    <text evidence="3">The sequence shown here is derived from an EMBL/GenBank/DDBJ whole genome shotgun (WGS) entry which is preliminary data.</text>
</comment>
<dbReference type="PROSITE" id="PS51740">
    <property type="entry name" value="SPOVT_ABRB"/>
    <property type="match status" value="1"/>
</dbReference>
<keyword evidence="4" id="KW-1185">Reference proteome</keyword>
<dbReference type="InterPro" id="IPR037914">
    <property type="entry name" value="SpoVT-AbrB_sf"/>
</dbReference>
<keyword evidence="1" id="KW-0238">DNA-binding</keyword>
<dbReference type="InterPro" id="IPR007159">
    <property type="entry name" value="SpoVT-AbrB_dom"/>
</dbReference>
<evidence type="ECO:0000256" key="1">
    <source>
        <dbReference type="PROSITE-ProRule" id="PRU01076"/>
    </source>
</evidence>
<accession>A0AAE3G2B6</accession>
<sequence>MATATVTSKGQITIPASVRSELKVGPGDRVEFVKMSEGHWEVVAAVKDVSRLRGIVAARRVVSVEEMDAAIRKKAGQ</sequence>
<evidence type="ECO:0000313" key="3">
    <source>
        <dbReference type="EMBL" id="MCP1674117.1"/>
    </source>
</evidence>
<dbReference type="RefSeq" id="WP_366519076.1">
    <property type="nucleotide sequence ID" value="NZ_JALJXV010000003.1"/>
</dbReference>
<dbReference type="SUPFAM" id="SSF89447">
    <property type="entry name" value="AbrB/MazE/MraZ-like"/>
    <property type="match status" value="1"/>
</dbReference>
<organism evidence="3 4">
    <name type="scientific">Natronocella acetinitrilica</name>
    <dbReference type="NCBI Taxonomy" id="414046"/>
    <lineage>
        <taxon>Bacteria</taxon>
        <taxon>Pseudomonadati</taxon>
        <taxon>Pseudomonadota</taxon>
        <taxon>Gammaproteobacteria</taxon>
        <taxon>Chromatiales</taxon>
        <taxon>Ectothiorhodospiraceae</taxon>
        <taxon>Natronocella</taxon>
    </lineage>
</organism>
<dbReference type="Proteomes" id="UP001205843">
    <property type="component" value="Unassembled WGS sequence"/>
</dbReference>
<proteinExistence type="predicted"/>
<dbReference type="EMBL" id="JALJXV010000003">
    <property type="protein sequence ID" value="MCP1674117.1"/>
    <property type="molecule type" value="Genomic_DNA"/>
</dbReference>
<evidence type="ECO:0000313" key="4">
    <source>
        <dbReference type="Proteomes" id="UP001205843"/>
    </source>
</evidence>
<name>A0AAE3G2B6_9GAMM</name>